<organism evidence="1 2">
    <name type="scientific">Fusarium torreyae</name>
    <dbReference type="NCBI Taxonomy" id="1237075"/>
    <lineage>
        <taxon>Eukaryota</taxon>
        <taxon>Fungi</taxon>
        <taxon>Dikarya</taxon>
        <taxon>Ascomycota</taxon>
        <taxon>Pezizomycotina</taxon>
        <taxon>Sordariomycetes</taxon>
        <taxon>Hypocreomycetidae</taxon>
        <taxon>Hypocreales</taxon>
        <taxon>Nectriaceae</taxon>
        <taxon>Fusarium</taxon>
    </lineage>
</organism>
<name>A0A9W8SCB0_9HYPO</name>
<comment type="caution">
    <text evidence="1">The sequence shown here is derived from an EMBL/GenBank/DDBJ whole genome shotgun (WGS) entry which is preliminary data.</text>
</comment>
<reference evidence="1" key="1">
    <citation type="submission" date="2022-09" db="EMBL/GenBank/DDBJ databases">
        <title>Fusarium specimens isolated from Avocado Roots.</title>
        <authorList>
            <person name="Stajich J."/>
            <person name="Roper C."/>
            <person name="Heimlech-Rivalta G."/>
        </authorList>
    </citation>
    <scope>NUCLEOTIDE SEQUENCE</scope>
    <source>
        <strain evidence="1">CF00136</strain>
    </source>
</reference>
<protein>
    <submittedName>
        <fullName evidence="1">Uncharacterized protein</fullName>
    </submittedName>
</protein>
<dbReference type="OrthoDB" id="10409864at2759"/>
<keyword evidence="2" id="KW-1185">Reference proteome</keyword>
<sequence length="156" mass="18256">MSSYYDHENNRRPSGFLSTRRTCTLAITISKPPTGSHYQWGFTIRYERSEDWRTFEAVQLVQDGPWRLSVHENNPSADPNYFTAVFIRRINISFLFFIHRLCAEIPLPRVLAVNRLYTSQTFVDDVLNSLLRNDVIDGSIWDDVKDSLAVLRRIEE</sequence>
<dbReference type="Proteomes" id="UP001152049">
    <property type="component" value="Unassembled WGS sequence"/>
</dbReference>
<accession>A0A9W8SCB0</accession>
<dbReference type="EMBL" id="JAOQAZ010000002">
    <property type="protein sequence ID" value="KAJ4269667.1"/>
    <property type="molecule type" value="Genomic_DNA"/>
</dbReference>
<gene>
    <name evidence="1" type="ORF">NW762_001335</name>
</gene>
<proteinExistence type="predicted"/>
<dbReference type="AlphaFoldDB" id="A0A9W8SCB0"/>
<evidence type="ECO:0000313" key="2">
    <source>
        <dbReference type="Proteomes" id="UP001152049"/>
    </source>
</evidence>
<evidence type="ECO:0000313" key="1">
    <source>
        <dbReference type="EMBL" id="KAJ4269667.1"/>
    </source>
</evidence>